<dbReference type="EMBL" id="BARV01037293">
    <property type="protein sequence ID" value="GAI49335.1"/>
    <property type="molecule type" value="Genomic_DNA"/>
</dbReference>
<feature type="non-terminal residue" evidence="2">
    <location>
        <position position="219"/>
    </location>
</feature>
<protein>
    <recommendedName>
        <fullName evidence="1">Bacterial repeat domain-containing protein</fullName>
    </recommendedName>
</protein>
<evidence type="ECO:0000313" key="2">
    <source>
        <dbReference type="EMBL" id="GAI49335.1"/>
    </source>
</evidence>
<sequence length="219" mass="24229">PTNITIDSNKSVTATFTQLYYNLTISVVVGSGTTTPAPGVQHSYPSYTVVPLEAIPDSYWRFDYWTGDVADPDSAITTITMSGHKVVTVAFVYPPVISDVTLTNSAPMDTEPGFGWEKVTCTVTDNVEVGDVKLVVVYPNASIVEFDMIKDGDTYSYNTTFTLVDNYSCDYTYHIWANDTSDNENTSTPEIFTLYPNWDVDMNGAIRLQDFVRVAGHYG</sequence>
<name>X1QE90_9ZZZZ</name>
<evidence type="ECO:0000259" key="1">
    <source>
        <dbReference type="Pfam" id="PF18998"/>
    </source>
</evidence>
<organism evidence="2">
    <name type="scientific">marine sediment metagenome</name>
    <dbReference type="NCBI Taxonomy" id="412755"/>
    <lineage>
        <taxon>unclassified sequences</taxon>
        <taxon>metagenomes</taxon>
        <taxon>ecological metagenomes</taxon>
    </lineage>
</organism>
<comment type="caution">
    <text evidence="2">The sequence shown here is derived from an EMBL/GenBank/DDBJ whole genome shotgun (WGS) entry which is preliminary data.</text>
</comment>
<dbReference type="Pfam" id="PF18998">
    <property type="entry name" value="Flg_new_2"/>
    <property type="match status" value="1"/>
</dbReference>
<feature type="non-terminal residue" evidence="2">
    <location>
        <position position="1"/>
    </location>
</feature>
<dbReference type="AlphaFoldDB" id="X1QE90"/>
<accession>X1QE90</accession>
<proteinExistence type="predicted"/>
<reference evidence="2" key="1">
    <citation type="journal article" date="2014" name="Front. Microbiol.">
        <title>High frequency of phylogenetically diverse reductive dehalogenase-homologous genes in deep subseafloor sedimentary metagenomes.</title>
        <authorList>
            <person name="Kawai M."/>
            <person name="Futagami T."/>
            <person name="Toyoda A."/>
            <person name="Takaki Y."/>
            <person name="Nishi S."/>
            <person name="Hori S."/>
            <person name="Arai W."/>
            <person name="Tsubouchi T."/>
            <person name="Morono Y."/>
            <person name="Uchiyama I."/>
            <person name="Ito T."/>
            <person name="Fujiyama A."/>
            <person name="Inagaki F."/>
            <person name="Takami H."/>
        </authorList>
    </citation>
    <scope>NUCLEOTIDE SEQUENCE</scope>
    <source>
        <strain evidence="2">Expedition CK06-06</strain>
    </source>
</reference>
<dbReference type="InterPro" id="IPR044060">
    <property type="entry name" value="Bacterial_rp_domain"/>
</dbReference>
<feature type="domain" description="Bacterial repeat" evidence="1">
    <location>
        <begin position="30"/>
        <end position="92"/>
    </location>
</feature>
<gene>
    <name evidence="2" type="ORF">S06H3_57729</name>
</gene>